<sequence length="531" mass="56136">MTFNPEYPTVRRPLYARRGMVATGQPLAAQAGLSVLQAGGNAVDAAIATAAALTVVEPTSNGIGGDLFALVWAGGELHGLNASGAAPAALTLDALPGGEMPRHGWTPVTVPGAVRGWADLHARFGRLPFADVLAPAIRYAREGYPLSPVLAAGWARATGIYRSLNLPVMKEWFRVFAPDGFTPAPGALWRSEGHARTLELVAQTNGAAFYEGELAEGIDAHARATGGLLRASDLAAHRSEWVTPIHARYGDHLVHEIPPNGQGIAALIALNVLNGMDLPDRRDDPDGLHLQIEAMKRGFHDAHTYVGDPRHVPVDVERLLGEANTASHRTSLGDLAHDPATRAPSTGGTVYLAAADGEGGMVSLIQSNYMGFGSGVVVPGTGIALHNRGHNFHLDPAHPNALAPGKRPYHTIIPGFLSHADGTPVGPFGVMGGFMQPQGHLQVVLNTVRYGMNPQQALDAPRWQWLSGKGVEVEHALGAQLARALSARGHEVRVQLDSGSFGRGQIIWRNPETGVLEGGTESRTDGHIAVW</sequence>
<accession>A0A2I9DFK9</accession>
<dbReference type="InterPro" id="IPR029055">
    <property type="entry name" value="Ntn_hydrolases_N"/>
</dbReference>
<dbReference type="Gene3D" id="3.60.20.40">
    <property type="match status" value="1"/>
</dbReference>
<protein>
    <submittedName>
        <fullName evidence="1">Gamma-glutamyltransferase</fullName>
    </submittedName>
</protein>
<evidence type="ECO:0000313" key="2">
    <source>
        <dbReference type="Proteomes" id="UP000236569"/>
    </source>
</evidence>
<dbReference type="PANTHER" id="PTHR43881">
    <property type="entry name" value="GAMMA-GLUTAMYLTRANSPEPTIDASE (AFU_ORTHOLOGUE AFUA_4G13580)"/>
    <property type="match status" value="1"/>
</dbReference>
<keyword evidence="1" id="KW-0808">Transferase</keyword>
<dbReference type="PRINTS" id="PR01210">
    <property type="entry name" value="GGTRANSPTASE"/>
</dbReference>
<dbReference type="PANTHER" id="PTHR43881:SF1">
    <property type="entry name" value="GAMMA-GLUTAMYLTRANSPEPTIDASE (AFU_ORTHOLOGUE AFUA_4G13580)"/>
    <property type="match status" value="1"/>
</dbReference>
<gene>
    <name evidence="1" type="ORF">DAERI_030014</name>
</gene>
<name>A0A2I9DFK9_9DEIO</name>
<dbReference type="EMBL" id="BFAG01000003">
    <property type="protein sequence ID" value="GBF04848.1"/>
    <property type="molecule type" value="Genomic_DNA"/>
</dbReference>
<dbReference type="Proteomes" id="UP000236569">
    <property type="component" value="Unassembled WGS sequence"/>
</dbReference>
<keyword evidence="2" id="KW-1185">Reference proteome</keyword>
<proteinExistence type="predicted"/>
<dbReference type="InterPro" id="IPR052896">
    <property type="entry name" value="GGT-like_enzyme"/>
</dbReference>
<dbReference type="AlphaFoldDB" id="A0A2I9DFK9"/>
<evidence type="ECO:0000313" key="1">
    <source>
        <dbReference type="EMBL" id="GBF04848.1"/>
    </source>
</evidence>
<dbReference type="InterPro" id="IPR043137">
    <property type="entry name" value="GGT_ssub_C"/>
</dbReference>
<reference evidence="2" key="1">
    <citation type="submission" date="2018-01" db="EMBL/GenBank/DDBJ databases">
        <title>Draft Genome Sequence of the Radioresistant Bacterium Deinococcus aerius TR0125, Isolated from the Higher Atmosphere above Japan.</title>
        <authorList>
            <person name="Satoh K."/>
            <person name="Arai H."/>
            <person name="Sanzen T."/>
            <person name="Kawaguchi Y."/>
            <person name="Hayashi H."/>
            <person name="Yokobori S."/>
            <person name="Yamagishi A."/>
            <person name="Oono Y."/>
            <person name="Narumi I."/>
        </authorList>
    </citation>
    <scope>NUCLEOTIDE SEQUENCE [LARGE SCALE GENOMIC DNA]</scope>
    <source>
        <strain evidence="2">TR0125</strain>
    </source>
</reference>
<dbReference type="InterPro" id="IPR043138">
    <property type="entry name" value="GGT_lsub"/>
</dbReference>
<dbReference type="SUPFAM" id="SSF56235">
    <property type="entry name" value="N-terminal nucleophile aminohydrolases (Ntn hydrolases)"/>
    <property type="match status" value="1"/>
</dbReference>
<organism evidence="1 2">
    <name type="scientific">Deinococcus aerius</name>
    <dbReference type="NCBI Taxonomy" id="200253"/>
    <lineage>
        <taxon>Bacteria</taxon>
        <taxon>Thermotogati</taxon>
        <taxon>Deinococcota</taxon>
        <taxon>Deinococci</taxon>
        <taxon>Deinococcales</taxon>
        <taxon>Deinococcaceae</taxon>
        <taxon>Deinococcus</taxon>
    </lineage>
</organism>
<dbReference type="Pfam" id="PF01019">
    <property type="entry name" value="G_glu_transpept"/>
    <property type="match status" value="1"/>
</dbReference>
<dbReference type="Gene3D" id="1.10.246.130">
    <property type="match status" value="1"/>
</dbReference>
<dbReference type="GO" id="GO:0016740">
    <property type="term" value="F:transferase activity"/>
    <property type="evidence" value="ECO:0007669"/>
    <property type="project" value="UniProtKB-KW"/>
</dbReference>
<comment type="caution">
    <text evidence="1">The sequence shown here is derived from an EMBL/GenBank/DDBJ whole genome shotgun (WGS) entry which is preliminary data.</text>
</comment>